<dbReference type="InterPro" id="IPR023214">
    <property type="entry name" value="HAD_sf"/>
</dbReference>
<dbReference type="Gene3D" id="3.30.1240.10">
    <property type="match status" value="1"/>
</dbReference>
<dbReference type="SFLD" id="SFLDS00003">
    <property type="entry name" value="Haloacid_Dehalogenase"/>
    <property type="match status" value="1"/>
</dbReference>
<dbReference type="SFLD" id="SFLDG01140">
    <property type="entry name" value="C2.B:_Phosphomannomutase_and_P"/>
    <property type="match status" value="1"/>
</dbReference>
<accession>A0A9X2FKN9</accession>
<sequence>MIKLIAVDMDGTFLNDQGTYDTMRFTKIYEKIRAQKIHFVVASGSQLYRIQDCFPKIKDEIGYVAENGAFVVAGNKELFSGAMNMDVLQRIYTEILENPHIHAIICGKKSAYVLQNETLDFKQNAINYYHKLSEVPNFDNIQDMIFKVALLVENTPFSEYHRHLKHTFKDEVTAVVSGNGYIDLIIPGLHKANGLKILQKHWQISEKEILAFGDNDNDLEMLDHVGMGYVMQNAKKDMRKHASNIAPSNNESGVLQIIEKLLNI</sequence>
<dbReference type="NCBIfam" id="TIGR01484">
    <property type="entry name" value="HAD-SF-IIB"/>
    <property type="match status" value="1"/>
</dbReference>
<dbReference type="GO" id="GO:0005829">
    <property type="term" value="C:cytosol"/>
    <property type="evidence" value="ECO:0007669"/>
    <property type="project" value="TreeGrafter"/>
</dbReference>
<dbReference type="GO" id="GO:0000287">
    <property type="term" value="F:magnesium ion binding"/>
    <property type="evidence" value="ECO:0007669"/>
    <property type="project" value="TreeGrafter"/>
</dbReference>
<dbReference type="Gene3D" id="3.40.50.1000">
    <property type="entry name" value="HAD superfamily/HAD-like"/>
    <property type="match status" value="1"/>
</dbReference>
<organism evidence="1 2">
    <name type="scientific">Ligilactobacillus ubinensis</name>
    <dbReference type="NCBI Taxonomy" id="2876789"/>
    <lineage>
        <taxon>Bacteria</taxon>
        <taxon>Bacillati</taxon>
        <taxon>Bacillota</taxon>
        <taxon>Bacilli</taxon>
        <taxon>Lactobacillales</taxon>
        <taxon>Lactobacillaceae</taxon>
        <taxon>Ligilactobacillus</taxon>
    </lineage>
</organism>
<keyword evidence="1" id="KW-0378">Hydrolase</keyword>
<dbReference type="NCBIfam" id="TIGR00099">
    <property type="entry name" value="Cof-subfamily"/>
    <property type="match status" value="1"/>
</dbReference>
<evidence type="ECO:0000313" key="1">
    <source>
        <dbReference type="EMBL" id="MCP0886113.1"/>
    </source>
</evidence>
<dbReference type="Pfam" id="PF08282">
    <property type="entry name" value="Hydrolase_3"/>
    <property type="match status" value="1"/>
</dbReference>
<dbReference type="InterPro" id="IPR006379">
    <property type="entry name" value="HAD-SF_hydro_IIB"/>
</dbReference>
<dbReference type="CDD" id="cd07518">
    <property type="entry name" value="HAD_YbiV-Like"/>
    <property type="match status" value="1"/>
</dbReference>
<gene>
    <name evidence="1" type="ORF">LB941_02035</name>
</gene>
<dbReference type="SFLD" id="SFLDG01144">
    <property type="entry name" value="C2.B.4:_PGP_Like"/>
    <property type="match status" value="1"/>
</dbReference>
<dbReference type="AlphaFoldDB" id="A0A9X2FKN9"/>
<evidence type="ECO:0000313" key="2">
    <source>
        <dbReference type="Proteomes" id="UP001139006"/>
    </source>
</evidence>
<dbReference type="PANTHER" id="PTHR10000:SF53">
    <property type="entry name" value="5-AMINO-6-(5-PHOSPHO-D-RIBITYLAMINO)URACIL PHOSPHATASE YBJI-RELATED"/>
    <property type="match status" value="1"/>
</dbReference>
<dbReference type="GO" id="GO:0016791">
    <property type="term" value="F:phosphatase activity"/>
    <property type="evidence" value="ECO:0007669"/>
    <property type="project" value="TreeGrafter"/>
</dbReference>
<name>A0A9X2FKN9_9LACO</name>
<protein>
    <submittedName>
        <fullName evidence="1">Cof-type HAD-IIB family hydrolase</fullName>
    </submittedName>
</protein>
<dbReference type="InterPro" id="IPR036412">
    <property type="entry name" value="HAD-like_sf"/>
</dbReference>
<dbReference type="InterPro" id="IPR000150">
    <property type="entry name" value="Cof"/>
</dbReference>
<dbReference type="RefSeq" id="WP_253359078.1">
    <property type="nucleotide sequence ID" value="NZ_JAIULA010000003.1"/>
</dbReference>
<dbReference type="Proteomes" id="UP001139006">
    <property type="component" value="Unassembled WGS sequence"/>
</dbReference>
<dbReference type="PANTHER" id="PTHR10000">
    <property type="entry name" value="PHOSPHOSERINE PHOSPHATASE"/>
    <property type="match status" value="1"/>
</dbReference>
<comment type="caution">
    <text evidence="1">The sequence shown here is derived from an EMBL/GenBank/DDBJ whole genome shotgun (WGS) entry which is preliminary data.</text>
</comment>
<dbReference type="PROSITE" id="PS01229">
    <property type="entry name" value="COF_2"/>
    <property type="match status" value="1"/>
</dbReference>
<dbReference type="SUPFAM" id="SSF56784">
    <property type="entry name" value="HAD-like"/>
    <property type="match status" value="1"/>
</dbReference>
<keyword evidence="2" id="KW-1185">Reference proteome</keyword>
<proteinExistence type="predicted"/>
<dbReference type="EMBL" id="JAIULA010000003">
    <property type="protein sequence ID" value="MCP0886113.1"/>
    <property type="molecule type" value="Genomic_DNA"/>
</dbReference>
<reference evidence="1 2" key="1">
    <citation type="journal article" date="2023" name="Int. J. Syst. Evol. Microbiol.">
        <title>Ligilactobacillus ubinensis sp. nov., a novel species isolated from the wild ferment of a durian fruit (Durio zibethinus).</title>
        <authorList>
            <person name="Heng Y.C."/>
            <person name="Menon N."/>
            <person name="Chen B."/>
            <person name="Loo B.Z.L."/>
            <person name="Wong G.W.J."/>
            <person name="Lim A.C.H."/>
            <person name="Silvaraju S."/>
            <person name="Kittelmann S."/>
        </authorList>
    </citation>
    <scope>NUCLEOTIDE SEQUENCE [LARGE SCALE GENOMIC DNA]</scope>
    <source>
        <strain evidence="1 2">WILCCON 0076</strain>
    </source>
</reference>